<keyword evidence="4 6" id="KW-0863">Zinc-finger</keyword>
<feature type="compositionally biased region" description="Basic and acidic residues" evidence="7">
    <location>
        <begin position="149"/>
        <end position="169"/>
    </location>
</feature>
<dbReference type="GO" id="GO:0051726">
    <property type="term" value="P:regulation of cell cycle"/>
    <property type="evidence" value="ECO:0007669"/>
    <property type="project" value="TreeGrafter"/>
</dbReference>
<dbReference type="InterPro" id="IPR001841">
    <property type="entry name" value="Znf_RING"/>
</dbReference>
<dbReference type="CDD" id="cd16713">
    <property type="entry name" value="RING-HC_BIRC2_3_7"/>
    <property type="match status" value="1"/>
</dbReference>
<dbReference type="PANTHER" id="PTHR10044:SF139">
    <property type="entry name" value="DEATH-ASSOCIATED INHIBITOR OF APOPTOSIS 2"/>
    <property type="match status" value="1"/>
</dbReference>
<dbReference type="InterPro" id="IPR050784">
    <property type="entry name" value="IAP"/>
</dbReference>
<evidence type="ECO:0000256" key="7">
    <source>
        <dbReference type="SAM" id="MobiDB-lite"/>
    </source>
</evidence>
<evidence type="ECO:0000256" key="4">
    <source>
        <dbReference type="ARBA" id="ARBA00022771"/>
    </source>
</evidence>
<keyword evidence="10" id="KW-1185">Reference proteome</keyword>
<dbReference type="Gene3D" id="1.10.1170.10">
    <property type="entry name" value="Inhibitor Of Apoptosis Protein (2mihbC-IAP-1), Chain A"/>
    <property type="match status" value="2"/>
</dbReference>
<dbReference type="GO" id="GO:0005737">
    <property type="term" value="C:cytoplasm"/>
    <property type="evidence" value="ECO:0007669"/>
    <property type="project" value="TreeGrafter"/>
</dbReference>
<dbReference type="OrthoDB" id="297881at2759"/>
<proteinExistence type="inferred from homology"/>
<dbReference type="InterPro" id="IPR013083">
    <property type="entry name" value="Znf_RING/FYVE/PHD"/>
</dbReference>
<organism evidence="9 10">
    <name type="scientific">Mytilus coruscus</name>
    <name type="common">Sea mussel</name>
    <dbReference type="NCBI Taxonomy" id="42192"/>
    <lineage>
        <taxon>Eukaryota</taxon>
        <taxon>Metazoa</taxon>
        <taxon>Spiralia</taxon>
        <taxon>Lophotrochozoa</taxon>
        <taxon>Mollusca</taxon>
        <taxon>Bivalvia</taxon>
        <taxon>Autobranchia</taxon>
        <taxon>Pteriomorphia</taxon>
        <taxon>Mytilida</taxon>
        <taxon>Mytiloidea</taxon>
        <taxon>Mytilidae</taxon>
        <taxon>Mytilinae</taxon>
        <taxon>Mytilus</taxon>
    </lineage>
</organism>
<dbReference type="FunFam" id="3.30.40.10:FF:000184">
    <property type="entry name" value="Baculoviral IAP repeat containing 2"/>
    <property type="match status" value="1"/>
</dbReference>
<reference evidence="9 10" key="1">
    <citation type="submission" date="2020-06" db="EMBL/GenBank/DDBJ databases">
        <authorList>
            <person name="Li R."/>
            <person name="Bekaert M."/>
        </authorList>
    </citation>
    <scope>NUCLEOTIDE SEQUENCE [LARGE SCALE GENOMIC DNA]</scope>
    <source>
        <strain evidence="10">wild</strain>
    </source>
</reference>
<dbReference type="SMART" id="SM00238">
    <property type="entry name" value="BIR"/>
    <property type="match status" value="2"/>
</dbReference>
<dbReference type="Proteomes" id="UP000507470">
    <property type="component" value="Unassembled WGS sequence"/>
</dbReference>
<accession>A0A6J8ENI1</accession>
<dbReference type="SMART" id="SM00184">
    <property type="entry name" value="RING"/>
    <property type="match status" value="1"/>
</dbReference>
<feature type="region of interest" description="Disordered" evidence="7">
    <location>
        <begin position="146"/>
        <end position="193"/>
    </location>
</feature>
<protein>
    <recommendedName>
        <fullName evidence="8">RING-type domain-containing protein</fullName>
    </recommendedName>
</protein>
<evidence type="ECO:0000313" key="9">
    <source>
        <dbReference type="EMBL" id="CAC5422038.1"/>
    </source>
</evidence>
<dbReference type="SUPFAM" id="SSF57924">
    <property type="entry name" value="Inhibitor of apoptosis (IAP) repeat"/>
    <property type="match status" value="2"/>
</dbReference>
<dbReference type="CDD" id="cd00022">
    <property type="entry name" value="BIR"/>
    <property type="match status" value="2"/>
</dbReference>
<dbReference type="GO" id="GO:0006915">
    <property type="term" value="P:apoptotic process"/>
    <property type="evidence" value="ECO:0007669"/>
    <property type="project" value="UniProtKB-KW"/>
</dbReference>
<feature type="domain" description="RING-type" evidence="8">
    <location>
        <begin position="400"/>
        <end position="435"/>
    </location>
</feature>
<dbReference type="GO" id="GO:0043027">
    <property type="term" value="F:cysteine-type endopeptidase inhibitor activity involved in apoptotic process"/>
    <property type="evidence" value="ECO:0007669"/>
    <property type="project" value="TreeGrafter"/>
</dbReference>
<evidence type="ECO:0000256" key="3">
    <source>
        <dbReference type="ARBA" id="ARBA00022723"/>
    </source>
</evidence>
<evidence type="ECO:0000256" key="6">
    <source>
        <dbReference type="PROSITE-ProRule" id="PRU00175"/>
    </source>
</evidence>
<evidence type="ECO:0000256" key="1">
    <source>
        <dbReference type="ARBA" id="ARBA00006672"/>
    </source>
</evidence>
<dbReference type="Gene3D" id="3.30.40.10">
    <property type="entry name" value="Zinc/RING finger domain, C3HC4 (zinc finger)"/>
    <property type="match status" value="1"/>
</dbReference>
<dbReference type="PROSITE" id="PS50143">
    <property type="entry name" value="BIR_REPEAT_2"/>
    <property type="match status" value="2"/>
</dbReference>
<keyword evidence="2" id="KW-0053">Apoptosis</keyword>
<dbReference type="AlphaFoldDB" id="A0A6J8ENI1"/>
<feature type="compositionally biased region" description="Polar residues" evidence="7">
    <location>
        <begin position="171"/>
        <end position="180"/>
    </location>
</feature>
<dbReference type="FunFam" id="1.10.1170.10:FF:000002">
    <property type="entry name" value="Baculoviral IAP repeat containing 7"/>
    <property type="match status" value="1"/>
</dbReference>
<dbReference type="Pfam" id="PF13920">
    <property type="entry name" value="zf-C3HC4_3"/>
    <property type="match status" value="1"/>
</dbReference>
<dbReference type="PANTHER" id="PTHR10044">
    <property type="entry name" value="INHIBITOR OF APOPTOSIS"/>
    <property type="match status" value="1"/>
</dbReference>
<dbReference type="GO" id="GO:0043066">
    <property type="term" value="P:negative regulation of apoptotic process"/>
    <property type="evidence" value="ECO:0007669"/>
    <property type="project" value="TreeGrafter"/>
</dbReference>
<dbReference type="EMBL" id="CACVKT020009475">
    <property type="protein sequence ID" value="CAC5422038.1"/>
    <property type="molecule type" value="Genomic_DNA"/>
</dbReference>
<dbReference type="GO" id="GO:0008270">
    <property type="term" value="F:zinc ion binding"/>
    <property type="evidence" value="ECO:0007669"/>
    <property type="project" value="UniProtKB-KW"/>
</dbReference>
<dbReference type="Pfam" id="PF00653">
    <property type="entry name" value="BIR"/>
    <property type="match status" value="2"/>
</dbReference>
<evidence type="ECO:0000256" key="2">
    <source>
        <dbReference type="ARBA" id="ARBA00022703"/>
    </source>
</evidence>
<dbReference type="GO" id="GO:0005634">
    <property type="term" value="C:nucleus"/>
    <property type="evidence" value="ECO:0007669"/>
    <property type="project" value="TreeGrafter"/>
</dbReference>
<dbReference type="PROSITE" id="PS50089">
    <property type="entry name" value="ZF_RING_2"/>
    <property type="match status" value="1"/>
</dbReference>
<name>A0A6J8ENI1_MYTCO</name>
<evidence type="ECO:0000313" key="10">
    <source>
        <dbReference type="Proteomes" id="UP000507470"/>
    </source>
</evidence>
<dbReference type="InterPro" id="IPR001370">
    <property type="entry name" value="BIR_rpt"/>
</dbReference>
<keyword evidence="3" id="KW-0479">Metal-binding</keyword>
<comment type="similarity">
    <text evidence="1">Belongs to the IAP family.</text>
</comment>
<keyword evidence="5" id="KW-0862">Zinc</keyword>
<evidence type="ECO:0000259" key="8">
    <source>
        <dbReference type="PROSITE" id="PS50089"/>
    </source>
</evidence>
<evidence type="ECO:0000256" key="5">
    <source>
        <dbReference type="ARBA" id="ARBA00022833"/>
    </source>
</evidence>
<sequence length="447" mass="51050">MIFELARLETFKSAPKKLNAWRLKLAKAGFYYTGDYHKYTCTCAFCGFSYDSWTEADDPEDIHRRLKPDCPFLTDRVNTHNIPIHADERVILQRRSPAFLTSSSGNVQYSAVVTGGHVSRFQTGGYAYDLDLTTEEVNSFVRQIMQDLQPREDGQISNISDRENRRREGPSNYTKTTSPVSEEHDKPKYPDYTNRSARLDSFRNWPIHLTQSPEEMASAGFFFTGTADICRCYFCGGGLKNWDPDDQPWIEHAHWYPDCPFVRQCKGDDFKNIQMNRNLLIAITDENDRHLDLTSDTINSVTKNTDFNSHSAVKLVLEIGFEKCLVKKAYDLLQIAGQTEINATVLLEAIFQIERNETENGYATSGARLSSVDNFSRQFQETSARSLKEENQNLRYLQTCKICLEEQISIVFLPCGHLACCENCAPALRKCPICRAFIKGTVKTYLS</sequence>
<gene>
    <name evidence="9" type="ORF">MCOR_54110</name>
</gene>